<organism evidence="16 17">
    <name type="scientific">Zophobas morio</name>
    <dbReference type="NCBI Taxonomy" id="2755281"/>
    <lineage>
        <taxon>Eukaryota</taxon>
        <taxon>Metazoa</taxon>
        <taxon>Ecdysozoa</taxon>
        <taxon>Arthropoda</taxon>
        <taxon>Hexapoda</taxon>
        <taxon>Insecta</taxon>
        <taxon>Pterygota</taxon>
        <taxon>Neoptera</taxon>
        <taxon>Endopterygota</taxon>
        <taxon>Coleoptera</taxon>
        <taxon>Polyphaga</taxon>
        <taxon>Cucujiformia</taxon>
        <taxon>Tenebrionidae</taxon>
        <taxon>Zophobas</taxon>
    </lineage>
</organism>
<dbReference type="PRINTS" id="PR00385">
    <property type="entry name" value="P450"/>
</dbReference>
<dbReference type="InterPro" id="IPR017972">
    <property type="entry name" value="Cyt_P450_CS"/>
</dbReference>
<keyword evidence="9" id="KW-0492">Microsome</keyword>
<keyword evidence="13" id="KW-0472">Membrane</keyword>
<proteinExistence type="inferred from homology"/>
<dbReference type="GO" id="GO:0005789">
    <property type="term" value="C:endoplasmic reticulum membrane"/>
    <property type="evidence" value="ECO:0007669"/>
    <property type="project" value="UniProtKB-SubCell"/>
</dbReference>
<keyword evidence="8" id="KW-0256">Endoplasmic reticulum</keyword>
<keyword evidence="6 14" id="KW-0349">Heme</keyword>
<dbReference type="SUPFAM" id="SSF48264">
    <property type="entry name" value="Cytochrome P450"/>
    <property type="match status" value="1"/>
</dbReference>
<sequence>MWSKEMSVAETQTVLVAGGDTTSLTTGYVLMMLGMHQDIQNKTYEELLCVFGDSQREVSLEDLHQLTYLERVIKETLRLFPIGPVLGRHLTSNLVLGDYICPKGSSILIPIIAIHRDEKVWPEPLKFNPDRFLPSEISKRHPCSFLSFSSGPRNCIGFRFATMAIKTVLTTVLRHYKVVETEYSSISEIPLKMDVATKCVNGQNVKLQKILQQ</sequence>
<evidence type="ECO:0000256" key="4">
    <source>
        <dbReference type="ARBA" id="ARBA00004406"/>
    </source>
</evidence>
<keyword evidence="12 15" id="KW-0503">Monooxygenase</keyword>
<dbReference type="PANTHER" id="PTHR24291">
    <property type="entry name" value="CYTOCHROME P450 FAMILY 4"/>
    <property type="match status" value="1"/>
</dbReference>
<keyword evidence="17" id="KW-1185">Reference proteome</keyword>
<evidence type="ECO:0000256" key="8">
    <source>
        <dbReference type="ARBA" id="ARBA00022824"/>
    </source>
</evidence>
<keyword evidence="11 14" id="KW-0408">Iron</keyword>
<dbReference type="InterPro" id="IPR001128">
    <property type="entry name" value="Cyt_P450"/>
</dbReference>
<dbReference type="Proteomes" id="UP001168821">
    <property type="component" value="Unassembled WGS sequence"/>
</dbReference>
<name>A0AA38HW36_9CUCU</name>
<evidence type="ECO:0000256" key="9">
    <source>
        <dbReference type="ARBA" id="ARBA00022848"/>
    </source>
</evidence>
<evidence type="ECO:0000256" key="14">
    <source>
        <dbReference type="PIRSR" id="PIRSR602401-1"/>
    </source>
</evidence>
<feature type="binding site" description="axial binding residue" evidence="14">
    <location>
        <position position="155"/>
    </location>
    <ligand>
        <name>heme</name>
        <dbReference type="ChEBI" id="CHEBI:30413"/>
    </ligand>
    <ligandPart>
        <name>Fe</name>
        <dbReference type="ChEBI" id="CHEBI:18248"/>
    </ligandPart>
</feature>
<evidence type="ECO:0000256" key="3">
    <source>
        <dbReference type="ARBA" id="ARBA00004174"/>
    </source>
</evidence>
<dbReference type="GO" id="GO:0016705">
    <property type="term" value="F:oxidoreductase activity, acting on paired donors, with incorporation or reduction of molecular oxygen"/>
    <property type="evidence" value="ECO:0007669"/>
    <property type="project" value="InterPro"/>
</dbReference>
<evidence type="ECO:0000313" key="17">
    <source>
        <dbReference type="Proteomes" id="UP001168821"/>
    </source>
</evidence>
<evidence type="ECO:0000256" key="7">
    <source>
        <dbReference type="ARBA" id="ARBA00022723"/>
    </source>
</evidence>
<dbReference type="InterPro" id="IPR050196">
    <property type="entry name" value="Cytochrome_P450_Monoox"/>
</dbReference>
<dbReference type="PROSITE" id="PS00086">
    <property type="entry name" value="CYTOCHROME_P450"/>
    <property type="match status" value="1"/>
</dbReference>
<comment type="function">
    <text evidence="2">May be involved in the metabolism of insect hormones and in the breakdown of synthetic insecticides.</text>
</comment>
<evidence type="ECO:0000256" key="15">
    <source>
        <dbReference type="RuleBase" id="RU000461"/>
    </source>
</evidence>
<dbReference type="PANTHER" id="PTHR24291:SF189">
    <property type="entry name" value="CYTOCHROME P450 4C3-RELATED"/>
    <property type="match status" value="1"/>
</dbReference>
<keyword evidence="7 14" id="KW-0479">Metal-binding</keyword>
<dbReference type="GO" id="GO:0005506">
    <property type="term" value="F:iron ion binding"/>
    <property type="evidence" value="ECO:0007669"/>
    <property type="project" value="InterPro"/>
</dbReference>
<reference evidence="16" key="1">
    <citation type="journal article" date="2023" name="G3 (Bethesda)">
        <title>Whole genome assemblies of Zophobas morio and Tenebrio molitor.</title>
        <authorList>
            <person name="Kaur S."/>
            <person name="Stinson S.A."/>
            <person name="diCenzo G.C."/>
        </authorList>
    </citation>
    <scope>NUCLEOTIDE SEQUENCE</scope>
    <source>
        <strain evidence="16">QUZm001</strain>
    </source>
</reference>
<evidence type="ECO:0000256" key="11">
    <source>
        <dbReference type="ARBA" id="ARBA00023004"/>
    </source>
</evidence>
<evidence type="ECO:0000256" key="5">
    <source>
        <dbReference type="ARBA" id="ARBA00010617"/>
    </source>
</evidence>
<dbReference type="Pfam" id="PF00067">
    <property type="entry name" value="p450"/>
    <property type="match status" value="1"/>
</dbReference>
<evidence type="ECO:0000256" key="13">
    <source>
        <dbReference type="ARBA" id="ARBA00023136"/>
    </source>
</evidence>
<dbReference type="EMBL" id="JALNTZ010000007">
    <property type="protein sequence ID" value="KAJ3644581.1"/>
    <property type="molecule type" value="Genomic_DNA"/>
</dbReference>
<evidence type="ECO:0000313" key="16">
    <source>
        <dbReference type="EMBL" id="KAJ3644581.1"/>
    </source>
</evidence>
<protein>
    <recommendedName>
        <fullName evidence="18">Cytochrome P450 4C1</fullName>
    </recommendedName>
</protein>
<evidence type="ECO:0000256" key="6">
    <source>
        <dbReference type="ARBA" id="ARBA00022617"/>
    </source>
</evidence>
<dbReference type="InterPro" id="IPR036396">
    <property type="entry name" value="Cyt_P450_sf"/>
</dbReference>
<dbReference type="GO" id="GO:0020037">
    <property type="term" value="F:heme binding"/>
    <property type="evidence" value="ECO:0007669"/>
    <property type="project" value="InterPro"/>
</dbReference>
<gene>
    <name evidence="16" type="ORF">Zmor_022302</name>
</gene>
<accession>A0AA38HW36</accession>
<comment type="caution">
    <text evidence="16">The sequence shown here is derived from an EMBL/GenBank/DDBJ whole genome shotgun (WGS) entry which is preliminary data.</text>
</comment>
<evidence type="ECO:0000256" key="1">
    <source>
        <dbReference type="ARBA" id="ARBA00001971"/>
    </source>
</evidence>
<dbReference type="PRINTS" id="PR00463">
    <property type="entry name" value="EP450I"/>
</dbReference>
<evidence type="ECO:0000256" key="12">
    <source>
        <dbReference type="ARBA" id="ARBA00023033"/>
    </source>
</evidence>
<evidence type="ECO:0000256" key="10">
    <source>
        <dbReference type="ARBA" id="ARBA00023002"/>
    </source>
</evidence>
<comment type="similarity">
    <text evidence="5 15">Belongs to the cytochrome P450 family.</text>
</comment>
<evidence type="ECO:0000256" key="2">
    <source>
        <dbReference type="ARBA" id="ARBA00003690"/>
    </source>
</evidence>
<dbReference type="GO" id="GO:0004497">
    <property type="term" value="F:monooxygenase activity"/>
    <property type="evidence" value="ECO:0007669"/>
    <property type="project" value="UniProtKB-KW"/>
</dbReference>
<dbReference type="InterPro" id="IPR002401">
    <property type="entry name" value="Cyt_P450_E_grp-I"/>
</dbReference>
<evidence type="ECO:0008006" key="18">
    <source>
        <dbReference type="Google" id="ProtNLM"/>
    </source>
</evidence>
<comment type="cofactor">
    <cofactor evidence="1 14">
        <name>heme</name>
        <dbReference type="ChEBI" id="CHEBI:30413"/>
    </cofactor>
</comment>
<keyword evidence="10 15" id="KW-0560">Oxidoreductase</keyword>
<dbReference type="Gene3D" id="1.10.630.10">
    <property type="entry name" value="Cytochrome P450"/>
    <property type="match status" value="1"/>
</dbReference>
<comment type="subcellular location">
    <subcellularLocation>
        <location evidence="4">Endoplasmic reticulum membrane</location>
        <topology evidence="4">Peripheral membrane protein</topology>
    </subcellularLocation>
    <subcellularLocation>
        <location evidence="3">Microsome membrane</location>
        <topology evidence="3">Peripheral membrane protein</topology>
    </subcellularLocation>
</comment>
<dbReference type="AlphaFoldDB" id="A0AA38HW36"/>